<reference evidence="4" key="1">
    <citation type="submission" date="2020-07" db="EMBL/GenBank/DDBJ databases">
        <authorList>
            <person name="Partida-Martinez L."/>
            <person name="Huntemann M."/>
            <person name="Clum A."/>
            <person name="Wang J."/>
            <person name="Palaniappan K."/>
            <person name="Ritter S."/>
            <person name="Chen I.-M."/>
            <person name="Stamatis D."/>
            <person name="Reddy T."/>
            <person name="O'Malley R."/>
            <person name="Daum C."/>
            <person name="Shapiro N."/>
            <person name="Ivanova N."/>
            <person name="Kyrpides N."/>
            <person name="Woyke T."/>
        </authorList>
    </citation>
    <scope>NUCLEOTIDE SEQUENCE [LARGE SCALE GENOMIC DNA]</scope>
    <source>
        <strain evidence="4">AT2.8</strain>
    </source>
</reference>
<dbReference type="InterPro" id="IPR050766">
    <property type="entry name" value="Bact_Lucif_Oxidored"/>
</dbReference>
<feature type="domain" description="Luciferase-like" evidence="2">
    <location>
        <begin position="13"/>
        <end position="294"/>
    </location>
</feature>
<dbReference type="Pfam" id="PF00296">
    <property type="entry name" value="Bac_luciferase"/>
    <property type="match status" value="1"/>
</dbReference>
<evidence type="ECO:0000256" key="1">
    <source>
        <dbReference type="ARBA" id="ARBA00007789"/>
    </source>
</evidence>
<dbReference type="PANTHER" id="PTHR30137:SF19">
    <property type="entry name" value="LUCIFERASE-LIKE MONOOXYGENASE"/>
    <property type="match status" value="1"/>
</dbReference>
<evidence type="ECO:0000259" key="2">
    <source>
        <dbReference type="Pfam" id="PF00296"/>
    </source>
</evidence>
<dbReference type="GO" id="GO:0016705">
    <property type="term" value="F:oxidoreductase activity, acting on paired donors, with incorporation or reduction of molecular oxygen"/>
    <property type="evidence" value="ECO:0007669"/>
    <property type="project" value="InterPro"/>
</dbReference>
<dbReference type="GO" id="GO:0005829">
    <property type="term" value="C:cytosol"/>
    <property type="evidence" value="ECO:0007669"/>
    <property type="project" value="TreeGrafter"/>
</dbReference>
<accession>A0A852TF96</accession>
<comment type="caution">
    <text evidence="3">The sequence shown here is derived from an EMBL/GenBank/DDBJ whole genome shotgun (WGS) entry which is preliminary data.</text>
</comment>
<dbReference type="InterPro" id="IPR011251">
    <property type="entry name" value="Luciferase-like_dom"/>
</dbReference>
<sequence length="351" mass="38860">MSYKLSILDQSPIFPGSTAFNALQNTVRLAQKAEEWGYSRFWVSEHHHTDQLAGSSPEVLISYILARTNTIQVGSGGVMLQHYSPYKVAENFHVLSTLAPGRVDLGIGKAPGGLPLSTKALQYGTVNDGKDFSERLSFLNELIENSVDAEHPLTGIQATPIPEKKPEIFLLGASANSAQLAAEQGISFVFAKFINSDERVIEQAAKVYRDGYPNGRFIISLAVIAASTQSEAKQLAGDRKIVKVHLKSGRSVTLQTIEQAEVFGKQSGEPFEITEQKADIVAGTPDYVNEILEKLYRTYQVDEFIIHTPVEKEEERIKSFQLLSPLNTKRNTGIEIRGEYPYIASRIFLNQ</sequence>
<dbReference type="Proteomes" id="UP000548423">
    <property type="component" value="Unassembled WGS sequence"/>
</dbReference>
<reference evidence="4" key="2">
    <citation type="submission" date="2020-08" db="EMBL/GenBank/DDBJ databases">
        <title>The Agave Microbiome: Exploring the role of microbial communities in plant adaptations to desert environments.</title>
        <authorList>
            <person name="Partida-Martinez L.P."/>
        </authorList>
    </citation>
    <scope>NUCLEOTIDE SEQUENCE [LARGE SCALE GENOMIC DNA]</scope>
    <source>
        <strain evidence="4">AT2.8</strain>
    </source>
</reference>
<dbReference type="InterPro" id="IPR019949">
    <property type="entry name" value="CmoO-like"/>
</dbReference>
<name>A0A852TF96_9BACI</name>
<dbReference type="InterPro" id="IPR036661">
    <property type="entry name" value="Luciferase-like_sf"/>
</dbReference>
<dbReference type="AlphaFoldDB" id="A0A852TF96"/>
<dbReference type="EMBL" id="JACCBX010000006">
    <property type="protein sequence ID" value="NYE06456.1"/>
    <property type="molecule type" value="Genomic_DNA"/>
</dbReference>
<dbReference type="PANTHER" id="PTHR30137">
    <property type="entry name" value="LUCIFERASE-LIKE MONOOXYGENASE"/>
    <property type="match status" value="1"/>
</dbReference>
<comment type="similarity">
    <text evidence="1">To bacterial alkanal monooxygenase alpha and beta chains.</text>
</comment>
<gene>
    <name evidence="3" type="ORF">F4694_003236</name>
</gene>
<proteinExistence type="predicted"/>
<organism evidence="3 4">
    <name type="scientific">Neobacillus niacini</name>
    <dbReference type="NCBI Taxonomy" id="86668"/>
    <lineage>
        <taxon>Bacteria</taxon>
        <taxon>Bacillati</taxon>
        <taxon>Bacillota</taxon>
        <taxon>Bacilli</taxon>
        <taxon>Bacillales</taxon>
        <taxon>Bacillaceae</taxon>
        <taxon>Neobacillus</taxon>
    </lineage>
</organism>
<dbReference type="Gene3D" id="3.20.20.30">
    <property type="entry name" value="Luciferase-like domain"/>
    <property type="match status" value="1"/>
</dbReference>
<protein>
    <submittedName>
        <fullName evidence="3">Luciferase family oxidoreductase group 1</fullName>
    </submittedName>
</protein>
<dbReference type="SUPFAM" id="SSF51679">
    <property type="entry name" value="Bacterial luciferase-like"/>
    <property type="match status" value="1"/>
</dbReference>
<evidence type="ECO:0000313" key="3">
    <source>
        <dbReference type="EMBL" id="NYE06456.1"/>
    </source>
</evidence>
<dbReference type="NCBIfam" id="TIGR03558">
    <property type="entry name" value="oxido_grp_1"/>
    <property type="match status" value="1"/>
</dbReference>
<evidence type="ECO:0000313" key="4">
    <source>
        <dbReference type="Proteomes" id="UP000548423"/>
    </source>
</evidence>